<keyword evidence="1" id="KW-0732">Signal</keyword>
<name>A0AAW0QBP2_9PEZI</name>
<proteinExistence type="predicted"/>
<reference evidence="2 3" key="1">
    <citation type="submission" date="2023-01" db="EMBL/GenBank/DDBJ databases">
        <title>Analysis of 21 Apiospora genomes using comparative genomics revels a genus with tremendous synthesis potential of carbohydrate active enzymes and secondary metabolites.</title>
        <authorList>
            <person name="Sorensen T."/>
        </authorList>
    </citation>
    <scope>NUCLEOTIDE SEQUENCE [LARGE SCALE GENOMIC DNA]</scope>
    <source>
        <strain evidence="2 3">CBS 117206</strain>
    </source>
</reference>
<dbReference type="Pfam" id="PF08520">
    <property type="entry name" value="Mitofissin"/>
    <property type="match status" value="1"/>
</dbReference>
<dbReference type="GO" id="GO:0005737">
    <property type="term" value="C:cytoplasm"/>
    <property type="evidence" value="ECO:0007669"/>
    <property type="project" value="TreeGrafter"/>
</dbReference>
<keyword evidence="3" id="KW-1185">Reference proteome</keyword>
<evidence type="ECO:0000313" key="3">
    <source>
        <dbReference type="Proteomes" id="UP001392437"/>
    </source>
</evidence>
<dbReference type="AlphaFoldDB" id="A0AAW0QBP2"/>
<sequence length="109" mass="11811">MLGFLPDLALLAVLSSTVLAGVRRATGQTLQTQQLVSNALGAQALNVYLGVGEWALERLAAYARGSKYFHYDATVTANLVKNQPRELLEDIKGEFKKMTGENLCSPTLV</sequence>
<evidence type="ECO:0000256" key="1">
    <source>
        <dbReference type="SAM" id="SignalP"/>
    </source>
</evidence>
<dbReference type="PANTHER" id="PTHR28075">
    <property type="entry name" value="CHROMOSOME 16, WHOLE GENOME SHOTGUN SEQUENCE"/>
    <property type="match status" value="1"/>
</dbReference>
<protein>
    <submittedName>
        <fullName evidence="2">Uncharacterized protein</fullName>
    </submittedName>
</protein>
<feature type="chain" id="PRO_5044013137" evidence="1">
    <location>
        <begin position="21"/>
        <end position="109"/>
    </location>
</feature>
<accession>A0AAW0QBP2</accession>
<evidence type="ECO:0000313" key="2">
    <source>
        <dbReference type="EMBL" id="KAK8097219.1"/>
    </source>
</evidence>
<organism evidence="2 3">
    <name type="scientific">Apiospora kogelbergensis</name>
    <dbReference type="NCBI Taxonomy" id="1337665"/>
    <lineage>
        <taxon>Eukaryota</taxon>
        <taxon>Fungi</taxon>
        <taxon>Dikarya</taxon>
        <taxon>Ascomycota</taxon>
        <taxon>Pezizomycotina</taxon>
        <taxon>Sordariomycetes</taxon>
        <taxon>Xylariomycetidae</taxon>
        <taxon>Amphisphaeriales</taxon>
        <taxon>Apiosporaceae</taxon>
        <taxon>Apiospora</taxon>
    </lineage>
</organism>
<dbReference type="InterPro" id="IPR013726">
    <property type="entry name" value="Mitofissin"/>
</dbReference>
<comment type="caution">
    <text evidence="2">The sequence shown here is derived from an EMBL/GenBank/DDBJ whole genome shotgun (WGS) entry which is preliminary data.</text>
</comment>
<gene>
    <name evidence="2" type="ORF">PG999_013163</name>
</gene>
<dbReference type="Proteomes" id="UP001392437">
    <property type="component" value="Unassembled WGS sequence"/>
</dbReference>
<feature type="signal peptide" evidence="1">
    <location>
        <begin position="1"/>
        <end position="20"/>
    </location>
</feature>
<dbReference type="EMBL" id="JAQQWP010000010">
    <property type="protein sequence ID" value="KAK8097219.1"/>
    <property type="molecule type" value="Genomic_DNA"/>
</dbReference>
<dbReference type="PANTHER" id="PTHR28075:SF3">
    <property type="entry name" value="DUF1748-DOMAIN-CONTAINING PROTEIN"/>
    <property type="match status" value="1"/>
</dbReference>